<dbReference type="AlphaFoldDB" id="A0A9W9YZ55"/>
<evidence type="ECO:0000313" key="3">
    <source>
        <dbReference type="Proteomes" id="UP001163046"/>
    </source>
</evidence>
<protein>
    <submittedName>
        <fullName evidence="2">Uncharacterized protein</fullName>
    </submittedName>
</protein>
<proteinExistence type="predicted"/>
<feature type="region of interest" description="Disordered" evidence="1">
    <location>
        <begin position="66"/>
        <end position="100"/>
    </location>
</feature>
<dbReference type="EMBL" id="MU826857">
    <property type="protein sequence ID" value="KAJ7370718.1"/>
    <property type="molecule type" value="Genomic_DNA"/>
</dbReference>
<accession>A0A9W9YZ55</accession>
<organism evidence="2 3">
    <name type="scientific">Desmophyllum pertusum</name>
    <dbReference type="NCBI Taxonomy" id="174260"/>
    <lineage>
        <taxon>Eukaryota</taxon>
        <taxon>Metazoa</taxon>
        <taxon>Cnidaria</taxon>
        <taxon>Anthozoa</taxon>
        <taxon>Hexacorallia</taxon>
        <taxon>Scleractinia</taxon>
        <taxon>Caryophylliina</taxon>
        <taxon>Caryophylliidae</taxon>
        <taxon>Desmophyllum</taxon>
    </lineage>
</organism>
<reference evidence="2" key="1">
    <citation type="submission" date="2023-01" db="EMBL/GenBank/DDBJ databases">
        <title>Genome assembly of the deep-sea coral Lophelia pertusa.</title>
        <authorList>
            <person name="Herrera S."/>
            <person name="Cordes E."/>
        </authorList>
    </citation>
    <scope>NUCLEOTIDE SEQUENCE</scope>
    <source>
        <strain evidence="2">USNM1676648</strain>
        <tissue evidence="2">Polyp</tissue>
    </source>
</reference>
<name>A0A9W9YZ55_9CNID</name>
<gene>
    <name evidence="2" type="ORF">OS493_030136</name>
</gene>
<dbReference type="Proteomes" id="UP001163046">
    <property type="component" value="Unassembled WGS sequence"/>
</dbReference>
<keyword evidence="3" id="KW-1185">Reference proteome</keyword>
<evidence type="ECO:0000256" key="1">
    <source>
        <dbReference type="SAM" id="MobiDB-lite"/>
    </source>
</evidence>
<comment type="caution">
    <text evidence="2">The sequence shown here is derived from an EMBL/GenBank/DDBJ whole genome shotgun (WGS) entry which is preliminary data.</text>
</comment>
<evidence type="ECO:0000313" key="2">
    <source>
        <dbReference type="EMBL" id="KAJ7370718.1"/>
    </source>
</evidence>
<sequence length="100" mass="11205">FLCKMDHIKEWARRDNGTTKHLTGLLKMKSTKNTPKEKYVSEPLFYSYFGRLMGCDPFDRVKKCSKGRGKNSVPGYSGLSFRQQSAPSPPGSNEPQGGCI</sequence>
<feature type="non-terminal residue" evidence="2">
    <location>
        <position position="1"/>
    </location>
</feature>